<keyword evidence="1" id="KW-0547">Nucleotide-binding</keyword>
<evidence type="ECO:0000313" key="3">
    <source>
        <dbReference type="EMBL" id="UNY98401.1"/>
    </source>
</evidence>
<dbReference type="EMBL" id="CP094326">
    <property type="protein sequence ID" value="UNY98401.1"/>
    <property type="molecule type" value="Genomic_DNA"/>
</dbReference>
<dbReference type="PANTHER" id="PTHR23132">
    <property type="entry name" value="D-ALANINE--D-ALANINE LIGASE"/>
    <property type="match status" value="1"/>
</dbReference>
<dbReference type="InterPro" id="IPR011761">
    <property type="entry name" value="ATP-grasp"/>
</dbReference>
<sequence>MNHHPINILFTCAGRRNYLVNYFKEALNGNGQVLAADQQLNAPALVDADIAIKLPNIYNPDYIGTLIDECKKNKVDAIVSLNDLELPILAKHAGAIQKSGIRALISDPEVIDIAFDKWKTYEYILSLGLKAPKTFKSPEAAIEAISNKEISFPLVLKPRWGSASIGIEFPENEEELRLAYDLQRIRISRSILNNASSQDINSAILIQEKISGKEFGMDVLNDFDGNYVGTFAREKLTMRSGETDKAVSVIDQNLEHIGSLLGGKLKHIGNMDCDVLYNGSDYYVLELNPRFGGGYPFSHEAGINTAAIYIEWLRKSNATDQFINYKEGLCFSKYDRLMPIRTQTVSMESIL</sequence>
<dbReference type="InterPro" id="IPR003806">
    <property type="entry name" value="ATP-grasp_PylC-type"/>
</dbReference>
<dbReference type="InterPro" id="IPR048764">
    <property type="entry name" value="PylC_N"/>
</dbReference>
<dbReference type="SUPFAM" id="SSF56059">
    <property type="entry name" value="Glutathione synthetase ATP-binding domain-like"/>
    <property type="match status" value="1"/>
</dbReference>
<evidence type="ECO:0000259" key="2">
    <source>
        <dbReference type="PROSITE" id="PS50975"/>
    </source>
</evidence>
<gene>
    <name evidence="3" type="ORF">MQE36_15105</name>
</gene>
<accession>A0ABY3YKN0</accession>
<dbReference type="RefSeq" id="WP_242936808.1">
    <property type="nucleotide sequence ID" value="NZ_CP094326.1"/>
</dbReference>
<dbReference type="Gene3D" id="3.30.1490.20">
    <property type="entry name" value="ATP-grasp fold, A domain"/>
    <property type="match status" value="1"/>
</dbReference>
<organism evidence="3 4">
    <name type="scientific">Zhouia spongiae</name>
    <dbReference type="NCBI Taxonomy" id="2202721"/>
    <lineage>
        <taxon>Bacteria</taxon>
        <taxon>Pseudomonadati</taxon>
        <taxon>Bacteroidota</taxon>
        <taxon>Flavobacteriia</taxon>
        <taxon>Flavobacteriales</taxon>
        <taxon>Flavobacteriaceae</taxon>
        <taxon>Zhouia</taxon>
    </lineage>
</organism>
<protein>
    <submittedName>
        <fullName evidence="3">ATP-grasp domain-containing protein</fullName>
    </submittedName>
</protein>
<feature type="domain" description="ATP-grasp" evidence="2">
    <location>
        <begin position="121"/>
        <end position="314"/>
    </location>
</feature>
<evidence type="ECO:0000313" key="4">
    <source>
        <dbReference type="Proteomes" id="UP000829476"/>
    </source>
</evidence>
<dbReference type="Gene3D" id="3.40.50.20">
    <property type="match status" value="1"/>
</dbReference>
<dbReference type="Pfam" id="PF21360">
    <property type="entry name" value="PylC-like_N"/>
    <property type="match status" value="1"/>
</dbReference>
<dbReference type="PANTHER" id="PTHR23132:SF14">
    <property type="entry name" value="ATP-GRASP DOMAIN-CONTAINING PROTEIN"/>
    <property type="match status" value="1"/>
</dbReference>
<proteinExistence type="predicted"/>
<name>A0ABY3YKN0_9FLAO</name>
<keyword evidence="1" id="KW-0067">ATP-binding</keyword>
<evidence type="ECO:0000256" key="1">
    <source>
        <dbReference type="PROSITE-ProRule" id="PRU00409"/>
    </source>
</evidence>
<dbReference type="PROSITE" id="PS50975">
    <property type="entry name" value="ATP_GRASP"/>
    <property type="match status" value="1"/>
</dbReference>
<reference evidence="3 4" key="1">
    <citation type="journal article" date="2018" name="Int. J. Syst. Evol. Microbiol.">
        <title>Zhouia spongiae sp. nov., isolated from a marine sponge.</title>
        <authorList>
            <person name="Zhuang L."/>
            <person name="Lin B."/>
            <person name="Qin F."/>
            <person name="Luo L."/>
        </authorList>
    </citation>
    <scope>NUCLEOTIDE SEQUENCE [LARGE SCALE GENOMIC DNA]</scope>
    <source>
        <strain evidence="3 4">HN-Y44</strain>
    </source>
</reference>
<dbReference type="Pfam" id="PF02655">
    <property type="entry name" value="ATP-grasp_3"/>
    <property type="match status" value="1"/>
</dbReference>
<keyword evidence="4" id="KW-1185">Reference proteome</keyword>
<dbReference type="InterPro" id="IPR013815">
    <property type="entry name" value="ATP_grasp_subdomain_1"/>
</dbReference>
<dbReference type="Gene3D" id="3.30.470.20">
    <property type="entry name" value="ATP-grasp fold, B domain"/>
    <property type="match status" value="1"/>
</dbReference>
<dbReference type="Proteomes" id="UP000829476">
    <property type="component" value="Chromosome"/>
</dbReference>
<dbReference type="NCBIfam" id="NF009404">
    <property type="entry name" value="PRK12767.1-3"/>
    <property type="match status" value="1"/>
</dbReference>